<dbReference type="Pfam" id="PF02958">
    <property type="entry name" value="EcKL"/>
    <property type="match status" value="1"/>
</dbReference>
<dbReference type="Proteomes" id="UP001165085">
    <property type="component" value="Unassembled WGS sequence"/>
</dbReference>
<dbReference type="AlphaFoldDB" id="A0A9W6ZLD0"/>
<dbReference type="InterPro" id="IPR004119">
    <property type="entry name" value="EcKL"/>
</dbReference>
<gene>
    <name evidence="2" type="ORF">TrST_g4225</name>
</gene>
<dbReference type="EMBL" id="BRXY01000008">
    <property type="protein sequence ID" value="GMH52105.1"/>
    <property type="molecule type" value="Genomic_DNA"/>
</dbReference>
<accession>A0A9W6ZLD0</accession>
<dbReference type="Gene3D" id="3.90.1200.10">
    <property type="match status" value="1"/>
</dbReference>
<proteinExistence type="predicted"/>
<comment type="caution">
    <text evidence="2">The sequence shown here is derived from an EMBL/GenBank/DDBJ whole genome shotgun (WGS) entry which is preliminary data.</text>
</comment>
<dbReference type="PANTHER" id="PTHR11012">
    <property type="entry name" value="PROTEIN KINASE-LIKE DOMAIN-CONTAINING"/>
    <property type="match status" value="1"/>
</dbReference>
<organism evidence="2 3">
    <name type="scientific">Triparma strigata</name>
    <dbReference type="NCBI Taxonomy" id="1606541"/>
    <lineage>
        <taxon>Eukaryota</taxon>
        <taxon>Sar</taxon>
        <taxon>Stramenopiles</taxon>
        <taxon>Ochrophyta</taxon>
        <taxon>Bolidophyceae</taxon>
        <taxon>Parmales</taxon>
        <taxon>Triparmaceae</taxon>
        <taxon>Triparma</taxon>
    </lineage>
</organism>
<evidence type="ECO:0000256" key="1">
    <source>
        <dbReference type="SAM" id="MobiDB-lite"/>
    </source>
</evidence>
<protein>
    <submittedName>
        <fullName evidence="2">Uncharacterized protein</fullName>
    </submittedName>
</protein>
<keyword evidence="3" id="KW-1185">Reference proteome</keyword>
<name>A0A9W6ZLD0_9STRA</name>
<dbReference type="SUPFAM" id="SSF56112">
    <property type="entry name" value="Protein kinase-like (PK-like)"/>
    <property type="match status" value="1"/>
</dbReference>
<sequence>MSRQSPAVGPLEARPLDRHALEGPLPEPIPTTLASVTKEYLERIMKANNVIDKDLHIESVQCRRIGEGKGFNSHCGIFKLSYEDHLKGVVHSTARNPLNIVCKVMPPYEETVCPAFLLARFWGAEICMMNCMSSDPAPVCKFPHCYYAAMRKDKEKKRHIGIILMQAITHIEPGNHIVPLIYRQCRAGLINLARFHAKFWCGGDPKNLARKYPELKSIRSVTSRETGVTTKYMIETGGWKDVILMPEYSRIHTLVSMFARKVKSIANELRIGPFTISHGDTKSDNFFFTDAKEAPDPPNPHTSYAPEGEGDDCITCDFQLSTICNPCRDVVSFLMLNLSSENRRLWLPQLCAVYREELSRNGVTGYTEKKMMSDFPAWLLWPLLMDIACANQLRLFLEKFKKETDQIKNGDTQGQDYEAERRRYIVNQHHRERLFSALEDFEVEAFVAKLGTDLNLPFFGCCCLWALK</sequence>
<evidence type="ECO:0000313" key="2">
    <source>
        <dbReference type="EMBL" id="GMH52105.1"/>
    </source>
</evidence>
<reference evidence="3" key="1">
    <citation type="journal article" date="2023" name="Commun. Biol.">
        <title>Genome analysis of Parmales, the sister group of diatoms, reveals the evolutionary specialization of diatoms from phago-mixotrophs to photoautotrophs.</title>
        <authorList>
            <person name="Ban H."/>
            <person name="Sato S."/>
            <person name="Yoshikawa S."/>
            <person name="Yamada K."/>
            <person name="Nakamura Y."/>
            <person name="Ichinomiya M."/>
            <person name="Sato N."/>
            <person name="Blanc-Mathieu R."/>
            <person name="Endo H."/>
            <person name="Kuwata A."/>
            <person name="Ogata H."/>
        </authorList>
    </citation>
    <scope>NUCLEOTIDE SEQUENCE [LARGE SCALE GENOMIC DNA]</scope>
    <source>
        <strain evidence="3">NIES 3701</strain>
    </source>
</reference>
<evidence type="ECO:0000313" key="3">
    <source>
        <dbReference type="Proteomes" id="UP001165085"/>
    </source>
</evidence>
<dbReference type="OrthoDB" id="190236at2759"/>
<feature type="region of interest" description="Disordered" evidence="1">
    <location>
        <begin position="1"/>
        <end position="24"/>
    </location>
</feature>
<dbReference type="InterPro" id="IPR011009">
    <property type="entry name" value="Kinase-like_dom_sf"/>
</dbReference>
<dbReference type="PANTHER" id="PTHR11012:SF30">
    <property type="entry name" value="PROTEIN KINASE-LIKE DOMAIN-CONTAINING"/>
    <property type="match status" value="1"/>
</dbReference>